<evidence type="ECO:0000256" key="1">
    <source>
        <dbReference type="SAM" id="MobiDB-lite"/>
    </source>
</evidence>
<reference evidence="2 3" key="1">
    <citation type="submission" date="2018-11" db="EMBL/GenBank/DDBJ databases">
        <authorList>
            <consortium name="Pathogen Informatics"/>
        </authorList>
    </citation>
    <scope>NUCLEOTIDE SEQUENCE [LARGE SCALE GENOMIC DNA]</scope>
</reference>
<dbReference type="AlphaFoldDB" id="A0A3P7MZZ5"/>
<keyword evidence="3" id="KW-1185">Reference proteome</keyword>
<dbReference type="EMBL" id="UYRU01082559">
    <property type="protein sequence ID" value="VDN32700.1"/>
    <property type="molecule type" value="Genomic_DNA"/>
</dbReference>
<protein>
    <submittedName>
        <fullName evidence="2">Uncharacterized protein</fullName>
    </submittedName>
</protein>
<sequence length="92" mass="10299">MILTSIYSDFVSEKNPSPQFTDSVFERPALWTATSFSSSEDFEDLQLGQPLPARLKDYYTPPATHVLPDPPSETNSSRLFMSSPASQVGVWR</sequence>
<dbReference type="Proteomes" id="UP000281553">
    <property type="component" value="Unassembled WGS sequence"/>
</dbReference>
<accession>A0A3P7MZZ5</accession>
<name>A0A3P7MZZ5_DIBLA</name>
<evidence type="ECO:0000313" key="2">
    <source>
        <dbReference type="EMBL" id="VDN32700.1"/>
    </source>
</evidence>
<proteinExistence type="predicted"/>
<feature type="region of interest" description="Disordered" evidence="1">
    <location>
        <begin position="62"/>
        <end position="92"/>
    </location>
</feature>
<feature type="compositionally biased region" description="Polar residues" evidence="1">
    <location>
        <begin position="72"/>
        <end position="86"/>
    </location>
</feature>
<organism evidence="2 3">
    <name type="scientific">Dibothriocephalus latus</name>
    <name type="common">Fish tapeworm</name>
    <name type="synonym">Diphyllobothrium latum</name>
    <dbReference type="NCBI Taxonomy" id="60516"/>
    <lineage>
        <taxon>Eukaryota</taxon>
        <taxon>Metazoa</taxon>
        <taxon>Spiralia</taxon>
        <taxon>Lophotrochozoa</taxon>
        <taxon>Platyhelminthes</taxon>
        <taxon>Cestoda</taxon>
        <taxon>Eucestoda</taxon>
        <taxon>Diphyllobothriidea</taxon>
        <taxon>Diphyllobothriidae</taxon>
        <taxon>Dibothriocephalus</taxon>
    </lineage>
</organism>
<gene>
    <name evidence="2" type="ORF">DILT_LOCUS16036</name>
</gene>
<evidence type="ECO:0000313" key="3">
    <source>
        <dbReference type="Proteomes" id="UP000281553"/>
    </source>
</evidence>